<evidence type="ECO:0000259" key="7">
    <source>
        <dbReference type="PROSITE" id="PS50048"/>
    </source>
</evidence>
<feature type="domain" description="Copper-fist" evidence="8">
    <location>
        <begin position="30"/>
        <end position="80"/>
    </location>
</feature>
<gene>
    <name evidence="9" type="ORF">JAAARDRAFT_691687</name>
</gene>
<dbReference type="Gene3D" id="4.10.240.10">
    <property type="entry name" value="Zn(2)-C6 fungal-type DNA-binding domain"/>
    <property type="match status" value="1"/>
</dbReference>
<feature type="domain" description="Zn(2)-C6 fungal-type" evidence="7">
    <location>
        <begin position="18"/>
        <end position="50"/>
    </location>
</feature>
<name>A0A067PPI0_9AGAM</name>
<dbReference type="AlphaFoldDB" id="A0A067PPI0"/>
<dbReference type="EMBL" id="KL197724">
    <property type="protein sequence ID" value="KDQ55715.1"/>
    <property type="molecule type" value="Genomic_DNA"/>
</dbReference>
<dbReference type="SMART" id="SM00066">
    <property type="entry name" value="GAL4"/>
    <property type="match status" value="1"/>
</dbReference>
<dbReference type="CDD" id="cd14725">
    <property type="entry name" value="ZIP_Gal4-like_2"/>
    <property type="match status" value="1"/>
</dbReference>
<evidence type="ECO:0000313" key="9">
    <source>
        <dbReference type="EMBL" id="KDQ55715.1"/>
    </source>
</evidence>
<organism evidence="9 10">
    <name type="scientific">Jaapia argillacea MUCL 33604</name>
    <dbReference type="NCBI Taxonomy" id="933084"/>
    <lineage>
        <taxon>Eukaryota</taxon>
        <taxon>Fungi</taxon>
        <taxon>Dikarya</taxon>
        <taxon>Basidiomycota</taxon>
        <taxon>Agaricomycotina</taxon>
        <taxon>Agaricomycetes</taxon>
        <taxon>Agaricomycetidae</taxon>
        <taxon>Jaapiales</taxon>
        <taxon>Jaapiaceae</taxon>
        <taxon>Jaapia</taxon>
    </lineage>
</organism>
<dbReference type="STRING" id="933084.A0A067PPI0"/>
<evidence type="ECO:0000256" key="3">
    <source>
        <dbReference type="ARBA" id="ARBA00023015"/>
    </source>
</evidence>
<evidence type="ECO:0000313" key="10">
    <source>
        <dbReference type="Proteomes" id="UP000027265"/>
    </source>
</evidence>
<accession>A0A067PPI0</accession>
<dbReference type="Proteomes" id="UP000027265">
    <property type="component" value="Unassembled WGS sequence"/>
</dbReference>
<dbReference type="SUPFAM" id="SSF57701">
    <property type="entry name" value="Zn2/Cys6 DNA-binding domain"/>
    <property type="match status" value="1"/>
</dbReference>
<dbReference type="GO" id="GO:0008270">
    <property type="term" value="F:zinc ion binding"/>
    <property type="evidence" value="ECO:0007669"/>
    <property type="project" value="InterPro"/>
</dbReference>
<reference evidence="10" key="1">
    <citation type="journal article" date="2014" name="Proc. Natl. Acad. Sci. U.S.A.">
        <title>Extensive sampling of basidiomycete genomes demonstrates inadequacy of the white-rot/brown-rot paradigm for wood decay fungi.</title>
        <authorList>
            <person name="Riley R."/>
            <person name="Salamov A.A."/>
            <person name="Brown D.W."/>
            <person name="Nagy L.G."/>
            <person name="Floudas D."/>
            <person name="Held B.W."/>
            <person name="Levasseur A."/>
            <person name="Lombard V."/>
            <person name="Morin E."/>
            <person name="Otillar R."/>
            <person name="Lindquist E.A."/>
            <person name="Sun H."/>
            <person name="LaButti K.M."/>
            <person name="Schmutz J."/>
            <person name="Jabbour D."/>
            <person name="Luo H."/>
            <person name="Baker S.E."/>
            <person name="Pisabarro A.G."/>
            <person name="Walton J.D."/>
            <person name="Blanchette R.A."/>
            <person name="Henrissat B."/>
            <person name="Martin F."/>
            <person name="Cullen D."/>
            <person name="Hibbett D.S."/>
            <person name="Grigoriev I.V."/>
        </authorList>
    </citation>
    <scope>NUCLEOTIDE SEQUENCE [LARGE SCALE GENOMIC DNA]</scope>
    <source>
        <strain evidence="10">MUCL 33604</strain>
    </source>
</reference>
<dbReference type="PROSITE" id="PS00463">
    <property type="entry name" value="ZN2_CY6_FUNGAL_1"/>
    <property type="match status" value="1"/>
</dbReference>
<feature type="region of interest" description="Disordered" evidence="6">
    <location>
        <begin position="73"/>
        <end position="108"/>
    </location>
</feature>
<evidence type="ECO:0000256" key="4">
    <source>
        <dbReference type="ARBA" id="ARBA00023163"/>
    </source>
</evidence>
<keyword evidence="10" id="KW-1185">Reference proteome</keyword>
<dbReference type="InterPro" id="IPR050815">
    <property type="entry name" value="TF_fung"/>
</dbReference>
<dbReference type="Pfam" id="PF04082">
    <property type="entry name" value="Fungal_trans"/>
    <property type="match status" value="1"/>
</dbReference>
<keyword evidence="2" id="KW-0479">Metal-binding</keyword>
<dbReference type="HOGENOM" id="CLU_022337_1_0_1"/>
<dbReference type="CDD" id="cd00067">
    <property type="entry name" value="GAL4"/>
    <property type="match status" value="1"/>
</dbReference>
<dbReference type="PANTHER" id="PTHR47338">
    <property type="entry name" value="ZN(II)2CYS6 TRANSCRIPTION FACTOR (EUROFUNG)-RELATED"/>
    <property type="match status" value="1"/>
</dbReference>
<feature type="compositionally biased region" description="Low complexity" evidence="6">
    <location>
        <begin position="97"/>
        <end position="108"/>
    </location>
</feature>
<dbReference type="PROSITE" id="PS50048">
    <property type="entry name" value="ZN2_CY6_FUNGAL_2"/>
    <property type="match status" value="1"/>
</dbReference>
<dbReference type="InterPro" id="IPR001138">
    <property type="entry name" value="Zn2Cys6_DnaBD"/>
</dbReference>
<protein>
    <recommendedName>
        <fullName evidence="11">Zn(2)-C6 fungal-type domain-containing protein</fullName>
    </recommendedName>
</protein>
<dbReference type="PANTHER" id="PTHR47338:SF29">
    <property type="entry name" value="ZN(2)-C6 FUNGAL-TYPE DOMAIN-CONTAINING PROTEIN"/>
    <property type="match status" value="1"/>
</dbReference>
<evidence type="ECO:0008006" key="11">
    <source>
        <dbReference type="Google" id="ProtNLM"/>
    </source>
</evidence>
<dbReference type="GO" id="GO:0003677">
    <property type="term" value="F:DNA binding"/>
    <property type="evidence" value="ECO:0007669"/>
    <property type="project" value="InterPro"/>
</dbReference>
<dbReference type="InterPro" id="IPR001083">
    <property type="entry name" value="Cu_fist_DNA-bd_dom"/>
</dbReference>
<dbReference type="Pfam" id="PF00172">
    <property type="entry name" value="Zn_clus"/>
    <property type="match status" value="1"/>
</dbReference>
<evidence type="ECO:0000256" key="2">
    <source>
        <dbReference type="ARBA" id="ARBA00022723"/>
    </source>
</evidence>
<dbReference type="InterPro" id="IPR007219">
    <property type="entry name" value="XnlR_reg_dom"/>
</dbReference>
<dbReference type="GO" id="GO:0000981">
    <property type="term" value="F:DNA-binding transcription factor activity, RNA polymerase II-specific"/>
    <property type="evidence" value="ECO:0007669"/>
    <property type="project" value="InterPro"/>
</dbReference>
<dbReference type="CDD" id="cd12148">
    <property type="entry name" value="fungal_TF_MHR"/>
    <property type="match status" value="1"/>
</dbReference>
<keyword evidence="3" id="KW-0805">Transcription regulation</keyword>
<keyword evidence="5" id="KW-0539">Nucleus</keyword>
<dbReference type="GO" id="GO:0006351">
    <property type="term" value="P:DNA-templated transcription"/>
    <property type="evidence" value="ECO:0007669"/>
    <property type="project" value="InterPro"/>
</dbReference>
<dbReference type="InParanoid" id="A0A067PPI0"/>
<proteinExistence type="predicted"/>
<evidence type="ECO:0000256" key="6">
    <source>
        <dbReference type="SAM" id="MobiDB-lite"/>
    </source>
</evidence>
<feature type="region of interest" description="Disordered" evidence="6">
    <location>
        <begin position="126"/>
        <end position="149"/>
    </location>
</feature>
<evidence type="ECO:0000259" key="8">
    <source>
        <dbReference type="PROSITE" id="PS50073"/>
    </source>
</evidence>
<keyword evidence="4" id="KW-0804">Transcription</keyword>
<sequence length="574" mass="63739">MATSENHAGPGTLQRGKACLRCRKRKMRCDGVKPACHQCVRAKKADACEYDDGKGKTRTQILREHISRLEQRIRELEDPEYTSPSVTLHDPHAHQPSPTSSSSSAGSPSGISLASSYSLDIPSSPQTSWLSSNSRFSSPTVKSDSFLSDDLSPPVELSRLLLEIFIPHRHQCGLEVDVERLRESLTLPLQDQPHPALMNAIFMWGCFFSRPGPISQNESLYLSRALDGISDALHHPTKVIDIIQASCLLSLYFLSNGRLLEGTYHGSAAASLAVQWGLHRLSLDEANIVGWEPIVLFKLDQPKDATQEGERILTFWQTFDLDRCWSVALQRPISIQDEKNSPNSINLPWPQSIEEYASCQIDEPNGLHTIQSFIEGRGSTHLGGFSVRAQRVKASALLETANRLSSNWDYLMATSPTYQEDFQAVEQTILRFLSTLVPVHQLDGSIPDVKPTLLVAHTLAHAALIHLHYRFSQDDPTSLDKCLRAARACVAIIRHISENDYDFLDPIIGPCWMAAANSLGSELNSIDGSWALLNRVDIRNEIGLIHYALTKLGTRFPLLGFQAVEVQKLLSNGI</sequence>
<dbReference type="GO" id="GO:0005634">
    <property type="term" value="C:nucleus"/>
    <property type="evidence" value="ECO:0007669"/>
    <property type="project" value="UniProtKB-SubCell"/>
</dbReference>
<dbReference type="PROSITE" id="PS50073">
    <property type="entry name" value="COPPER_FIST_2"/>
    <property type="match status" value="1"/>
</dbReference>
<evidence type="ECO:0000256" key="5">
    <source>
        <dbReference type="ARBA" id="ARBA00023242"/>
    </source>
</evidence>
<dbReference type="GO" id="GO:0005507">
    <property type="term" value="F:copper ion binding"/>
    <property type="evidence" value="ECO:0007669"/>
    <property type="project" value="InterPro"/>
</dbReference>
<comment type="subcellular location">
    <subcellularLocation>
        <location evidence="1">Nucleus</location>
    </subcellularLocation>
</comment>
<evidence type="ECO:0000256" key="1">
    <source>
        <dbReference type="ARBA" id="ARBA00004123"/>
    </source>
</evidence>
<feature type="compositionally biased region" description="Polar residues" evidence="6">
    <location>
        <begin position="126"/>
        <end position="142"/>
    </location>
</feature>
<dbReference type="InterPro" id="IPR036864">
    <property type="entry name" value="Zn2-C6_fun-type_DNA-bd_sf"/>
</dbReference>
<dbReference type="OrthoDB" id="2123952at2759"/>